<keyword evidence="3" id="KW-1185">Reference proteome</keyword>
<dbReference type="RefSeq" id="WP_225670591.1">
    <property type="nucleotide sequence ID" value="NZ_JAEDAH010000002.1"/>
</dbReference>
<dbReference type="Proteomes" id="UP000714380">
    <property type="component" value="Unassembled WGS sequence"/>
</dbReference>
<sequence>MLRIVALVVLIFGFSAQAEIITNGHLTITIRNDNGAIDSYVMDGVDYFGQGAHVSDWGVQIGSDTSTFRINYTNGGTAIPVSVTKVSANQVDVTGIINWAGKNVSFVRSIKVSDSQNAMLFSYVLTNNDLFDPVEISVFETFDPDQGIVSGGGYETYNDVVTFSGLRVAQAVSESGLTFMIGTTDSRMTLAAGSPFRISSGAGLNSFFASPYDGEGTFDDEGVHIGLRVTLEAGEETTSVAAAGSAQNTDATVAGDAISDIATGLVADILETDLVNRIIKTVQDEGPSVTTQEVTTTDTGGAVEYSFLLVLFAFGWGMRRSK</sequence>
<evidence type="ECO:0000313" key="2">
    <source>
        <dbReference type="EMBL" id="MCA6062072.1"/>
    </source>
</evidence>
<comment type="caution">
    <text evidence="2">The sequence shown here is derived from an EMBL/GenBank/DDBJ whole genome shotgun (WGS) entry which is preliminary data.</text>
</comment>
<protein>
    <submittedName>
        <fullName evidence="2">Uncharacterized protein</fullName>
    </submittedName>
</protein>
<feature type="chain" id="PRO_5047016891" evidence="1">
    <location>
        <begin position="19"/>
        <end position="322"/>
    </location>
</feature>
<keyword evidence="1" id="KW-0732">Signal</keyword>
<gene>
    <name evidence="2" type="ORF">I9W95_00465</name>
</gene>
<reference evidence="2 3" key="1">
    <citation type="submission" date="2020-12" db="EMBL/GenBank/DDBJ databases">
        <title>Novel Thalassolituus-related marine hydrocarbonoclastic bacteria mediated algae-derived hydrocarbons mineralization in twilight zone of the northern South China Sea.</title>
        <authorList>
            <person name="Dong C."/>
        </authorList>
    </citation>
    <scope>NUCLEOTIDE SEQUENCE [LARGE SCALE GENOMIC DNA]</scope>
    <source>
        <strain evidence="2 3">IMCC1826</strain>
    </source>
</reference>
<feature type="signal peptide" evidence="1">
    <location>
        <begin position="1"/>
        <end position="18"/>
    </location>
</feature>
<name>A0ABS7ZM04_9GAMM</name>
<evidence type="ECO:0000256" key="1">
    <source>
        <dbReference type="SAM" id="SignalP"/>
    </source>
</evidence>
<dbReference type="EMBL" id="JAEDAH010000002">
    <property type="protein sequence ID" value="MCA6062072.1"/>
    <property type="molecule type" value="Genomic_DNA"/>
</dbReference>
<evidence type="ECO:0000313" key="3">
    <source>
        <dbReference type="Proteomes" id="UP000714380"/>
    </source>
</evidence>
<organism evidence="2 3">
    <name type="scientific">Thalassolituus marinus</name>
    <dbReference type="NCBI Taxonomy" id="671053"/>
    <lineage>
        <taxon>Bacteria</taxon>
        <taxon>Pseudomonadati</taxon>
        <taxon>Pseudomonadota</taxon>
        <taxon>Gammaproteobacteria</taxon>
        <taxon>Oceanospirillales</taxon>
        <taxon>Oceanospirillaceae</taxon>
        <taxon>Thalassolituus</taxon>
    </lineage>
</organism>
<accession>A0ABS7ZM04</accession>
<proteinExistence type="predicted"/>